<reference evidence="2" key="1">
    <citation type="submission" date="2013-12" db="EMBL/GenBank/DDBJ databases">
        <authorList>
            <person name="Omoto C.K."/>
            <person name="Sibley D."/>
            <person name="Venepally P."/>
            <person name="Hadjithomas M."/>
            <person name="Karamycheva S."/>
            <person name="Brunk B."/>
            <person name="Roos D."/>
            <person name="Caler E."/>
            <person name="Lorenzi H."/>
        </authorList>
    </citation>
    <scope>NUCLEOTIDE SEQUENCE</scope>
</reference>
<accession>A0A023AVI2</accession>
<dbReference type="RefSeq" id="XP_011133967.1">
    <property type="nucleotide sequence ID" value="XM_011135665.1"/>
</dbReference>
<proteinExistence type="predicted"/>
<dbReference type="EMBL" id="AFNH02001840">
    <property type="protein sequence ID" value="EZG42756.1"/>
    <property type="molecule type" value="Genomic_DNA"/>
</dbReference>
<dbReference type="VEuPathDB" id="CryptoDB:GNI_230530"/>
<keyword evidence="3" id="KW-1185">Reference proteome</keyword>
<protein>
    <submittedName>
        <fullName evidence="2">Uncharacterized protein</fullName>
    </submittedName>
</protein>
<organism evidence="2 3">
    <name type="scientific">Gregarina niphandrodes</name>
    <name type="common">Septate eugregarine</name>
    <dbReference type="NCBI Taxonomy" id="110365"/>
    <lineage>
        <taxon>Eukaryota</taxon>
        <taxon>Sar</taxon>
        <taxon>Alveolata</taxon>
        <taxon>Apicomplexa</taxon>
        <taxon>Conoidasida</taxon>
        <taxon>Gregarinasina</taxon>
        <taxon>Eugregarinorida</taxon>
        <taxon>Gregarinidae</taxon>
        <taxon>Gregarina</taxon>
    </lineage>
</organism>
<feature type="region of interest" description="Disordered" evidence="1">
    <location>
        <begin position="91"/>
        <end position="116"/>
    </location>
</feature>
<sequence length="132" mass="14235">MSLSLWAQALPVLIEFAPALFGIGAAGTVIGTGLEVANAVNSLLSGDISKQSTVDTLVNYVADTATDALIDAGNGLLRQGAETVQEAFRNGLRSRSRSQVRRSPEPPKKTKPFTGKNWYARKKLYRSRAQPF</sequence>
<gene>
    <name evidence="2" type="ORF">GNI_230530</name>
</gene>
<dbReference type="AlphaFoldDB" id="A0A023AVI2"/>
<name>A0A023AVI2_GRENI</name>
<comment type="caution">
    <text evidence="2">The sequence shown here is derived from an EMBL/GenBank/DDBJ whole genome shotgun (WGS) entry which is preliminary data.</text>
</comment>
<dbReference type="Proteomes" id="UP000019763">
    <property type="component" value="Unassembled WGS sequence"/>
</dbReference>
<evidence type="ECO:0000313" key="2">
    <source>
        <dbReference type="EMBL" id="EZG42756.1"/>
    </source>
</evidence>
<evidence type="ECO:0000256" key="1">
    <source>
        <dbReference type="SAM" id="MobiDB-lite"/>
    </source>
</evidence>
<dbReference type="GeneID" id="22916731"/>
<evidence type="ECO:0000313" key="3">
    <source>
        <dbReference type="Proteomes" id="UP000019763"/>
    </source>
</evidence>